<dbReference type="EnsemblPlants" id="PGSC0003DMT400006092">
    <property type="protein sequence ID" value="PGSC0003DMT400006092"/>
    <property type="gene ID" value="PGSC0003DMG400002366"/>
</dbReference>
<dbReference type="Gramene" id="PGSC0003DMT400006092">
    <property type="protein sequence ID" value="PGSC0003DMT400006092"/>
    <property type="gene ID" value="PGSC0003DMG400002366"/>
</dbReference>
<evidence type="ECO:0000313" key="1">
    <source>
        <dbReference type="EnsemblPlants" id="PGSC0003DMT400006090"/>
    </source>
</evidence>
<keyword evidence="2" id="KW-1185">Reference proteome</keyword>
<proteinExistence type="predicted"/>
<dbReference type="ExpressionAtlas" id="M0ZQT3">
    <property type="expression patterns" value="baseline"/>
</dbReference>
<evidence type="ECO:0000313" key="2">
    <source>
        <dbReference type="Proteomes" id="UP000011115"/>
    </source>
</evidence>
<dbReference type="Gramene" id="PGSC0003DMT400006091">
    <property type="protein sequence ID" value="PGSC0003DMT400006091"/>
    <property type="gene ID" value="PGSC0003DMG400002366"/>
</dbReference>
<dbReference type="Proteomes" id="UP000011115">
    <property type="component" value="Unassembled WGS sequence"/>
</dbReference>
<dbReference type="EnsemblPlants" id="PGSC0003DMT400006090">
    <property type="protein sequence ID" value="PGSC0003DMT400006090"/>
    <property type="gene ID" value="PGSC0003DMG400002366"/>
</dbReference>
<dbReference type="AlphaFoldDB" id="M0ZQT3"/>
<sequence>MLHIPTPYILISTEKYLARVPTTNFSLLMELLQSVPTDSGRKNSIFWLVSKNESSLLKVILTY</sequence>
<name>M0ZQT3_SOLTU</name>
<dbReference type="EnsemblPlants" id="PGSC0003DMT400006091">
    <property type="protein sequence ID" value="PGSC0003DMT400006091"/>
    <property type="gene ID" value="PGSC0003DMG400002366"/>
</dbReference>
<reference evidence="2" key="1">
    <citation type="journal article" date="2011" name="Nature">
        <title>Genome sequence and analysis of the tuber crop potato.</title>
        <authorList>
            <consortium name="The Potato Genome Sequencing Consortium"/>
        </authorList>
    </citation>
    <scope>NUCLEOTIDE SEQUENCE [LARGE SCALE GENOMIC DNA]</scope>
    <source>
        <strain evidence="2">cv. DM1-3 516 R44</strain>
    </source>
</reference>
<dbReference type="Gramene" id="PGSC0003DMT400006090">
    <property type="protein sequence ID" value="PGSC0003DMT400006090"/>
    <property type="gene ID" value="PGSC0003DMG400002366"/>
</dbReference>
<dbReference type="HOGENOM" id="CLU_2890218_0_0_1"/>
<reference evidence="1" key="2">
    <citation type="submission" date="2015-06" db="UniProtKB">
        <authorList>
            <consortium name="EnsemblPlants"/>
        </authorList>
    </citation>
    <scope>IDENTIFICATION</scope>
    <source>
        <strain evidence="1">DM1-3 516 R44</strain>
    </source>
</reference>
<organism evidence="1 2">
    <name type="scientific">Solanum tuberosum</name>
    <name type="common">Potato</name>
    <dbReference type="NCBI Taxonomy" id="4113"/>
    <lineage>
        <taxon>Eukaryota</taxon>
        <taxon>Viridiplantae</taxon>
        <taxon>Streptophyta</taxon>
        <taxon>Embryophyta</taxon>
        <taxon>Tracheophyta</taxon>
        <taxon>Spermatophyta</taxon>
        <taxon>Magnoliopsida</taxon>
        <taxon>eudicotyledons</taxon>
        <taxon>Gunneridae</taxon>
        <taxon>Pentapetalae</taxon>
        <taxon>asterids</taxon>
        <taxon>lamiids</taxon>
        <taxon>Solanales</taxon>
        <taxon>Solanaceae</taxon>
        <taxon>Solanoideae</taxon>
        <taxon>Solaneae</taxon>
        <taxon>Solanum</taxon>
    </lineage>
</organism>
<protein>
    <submittedName>
        <fullName evidence="1">Coatomer alpha subunit</fullName>
    </submittedName>
</protein>
<accession>M0ZQT3</accession>